<accession>S4Q009</accession>
<dbReference type="EMBL" id="GAIX01000608">
    <property type="protein sequence ID" value="JAA91952.1"/>
    <property type="molecule type" value="Transcribed_RNA"/>
</dbReference>
<evidence type="ECO:0000313" key="1">
    <source>
        <dbReference type="EMBL" id="JAA91952.1"/>
    </source>
</evidence>
<feature type="non-terminal residue" evidence="1">
    <location>
        <position position="78"/>
    </location>
</feature>
<proteinExistence type="predicted"/>
<reference evidence="1" key="2">
    <citation type="submission" date="2013-05" db="EMBL/GenBank/DDBJ databases">
        <authorList>
            <person name="Carter J.-M."/>
            <person name="Baker S.C."/>
            <person name="Pink R."/>
            <person name="Carter D.R.F."/>
            <person name="Collins A."/>
            <person name="Tomlin J."/>
            <person name="Gibbs M."/>
            <person name="Breuker C.J."/>
        </authorList>
    </citation>
    <scope>NUCLEOTIDE SEQUENCE</scope>
    <source>
        <tissue evidence="1">Ovary</tissue>
    </source>
</reference>
<sequence>MLIKIPPAAVNEGSSLRTANWWSEMLAACETGEVFDLLEARDSLEHGAALYAAVREPWLTRALLLYHARTGSARALDL</sequence>
<organism evidence="1">
    <name type="scientific">Pararge aegeria</name>
    <name type="common">speckled wood butterfly</name>
    <dbReference type="NCBI Taxonomy" id="116150"/>
    <lineage>
        <taxon>Eukaryota</taxon>
        <taxon>Metazoa</taxon>
        <taxon>Ecdysozoa</taxon>
        <taxon>Arthropoda</taxon>
        <taxon>Hexapoda</taxon>
        <taxon>Insecta</taxon>
        <taxon>Pterygota</taxon>
        <taxon>Neoptera</taxon>
        <taxon>Endopterygota</taxon>
        <taxon>Lepidoptera</taxon>
        <taxon>Glossata</taxon>
        <taxon>Ditrysia</taxon>
        <taxon>Papilionoidea</taxon>
        <taxon>Nymphalidae</taxon>
        <taxon>Satyrinae</taxon>
        <taxon>Satyrini</taxon>
        <taxon>Parargina</taxon>
        <taxon>Pararge</taxon>
    </lineage>
</organism>
<protein>
    <submittedName>
        <fullName evidence="1">Uncharacterized protein</fullName>
    </submittedName>
</protein>
<name>S4Q009_9NEOP</name>
<dbReference type="AlphaFoldDB" id="S4Q009"/>
<reference evidence="1" key="1">
    <citation type="journal article" date="2013" name="BMC Genomics">
        <title>Unscrambling butterfly oogenesis.</title>
        <authorList>
            <person name="Carter J.M."/>
            <person name="Baker S.C."/>
            <person name="Pink R."/>
            <person name="Carter D.R."/>
            <person name="Collins A."/>
            <person name="Tomlin J."/>
            <person name="Gibbs M."/>
            <person name="Breuker C.J."/>
        </authorList>
    </citation>
    <scope>NUCLEOTIDE SEQUENCE</scope>
    <source>
        <tissue evidence="1">Ovary</tissue>
    </source>
</reference>